<keyword evidence="4" id="KW-1185">Reference proteome</keyword>
<evidence type="ECO:0000313" key="3">
    <source>
        <dbReference type="EMBL" id="QDQ28961.1"/>
    </source>
</evidence>
<feature type="transmembrane region" description="Helical" evidence="1">
    <location>
        <begin position="109"/>
        <end position="131"/>
    </location>
</feature>
<keyword evidence="3" id="KW-0482">Metalloprotease</keyword>
<evidence type="ECO:0000256" key="1">
    <source>
        <dbReference type="SAM" id="Phobius"/>
    </source>
</evidence>
<dbReference type="Pfam" id="PF02517">
    <property type="entry name" value="Rce1-like"/>
    <property type="match status" value="1"/>
</dbReference>
<dbReference type="EMBL" id="CP041730">
    <property type="protein sequence ID" value="QDQ28961.1"/>
    <property type="molecule type" value="Genomic_DNA"/>
</dbReference>
<dbReference type="AlphaFoldDB" id="A0A516SLC8"/>
<keyword evidence="1" id="KW-0812">Transmembrane</keyword>
<feature type="transmembrane region" description="Helical" evidence="1">
    <location>
        <begin position="257"/>
        <end position="278"/>
    </location>
</feature>
<feature type="transmembrane region" description="Helical" evidence="1">
    <location>
        <begin position="179"/>
        <end position="198"/>
    </location>
</feature>
<dbReference type="OrthoDB" id="254800at2"/>
<feature type="transmembrane region" description="Helical" evidence="1">
    <location>
        <begin position="233"/>
        <end position="250"/>
    </location>
</feature>
<feature type="transmembrane region" description="Helical" evidence="1">
    <location>
        <begin position="42"/>
        <end position="60"/>
    </location>
</feature>
<sequence>MLALPWIAIFLAAPTTSLFNLRWLGLALLTVGYGAALINGQLGIVATLPIALLALAAYAVSPQRKAYFRYLGHALYLILAIALCLHKLPGFQNVLVIDAQRFTADAQPFTMYLNLDKPLAGFWLLLVLPWIRPVHDLLRALKWGAACLLATASIGFATALLLGVVAWAPKLPSDSGIWLLNNLFLVTLTEEALFRGYIQGGLGRLLERHAHGATLALVIASLLFGLAHAGGGWQMIVLAGIAGLGYGLAFQRGGLLAAWLTHFGFNALHFFLFTYPLLELAKH</sequence>
<feature type="transmembrane region" description="Helical" evidence="1">
    <location>
        <begin position="67"/>
        <end position="89"/>
    </location>
</feature>
<keyword evidence="3" id="KW-0378">Hydrolase</keyword>
<keyword evidence="1" id="KW-1133">Transmembrane helix</keyword>
<dbReference type="RefSeq" id="WP_144280343.1">
    <property type="nucleotide sequence ID" value="NZ_CP041730.1"/>
</dbReference>
<organism evidence="3 4">
    <name type="scientific">Chitinimonas arctica</name>
    <dbReference type="NCBI Taxonomy" id="2594795"/>
    <lineage>
        <taxon>Bacteria</taxon>
        <taxon>Pseudomonadati</taxon>
        <taxon>Pseudomonadota</taxon>
        <taxon>Betaproteobacteria</taxon>
        <taxon>Neisseriales</taxon>
        <taxon>Chitinibacteraceae</taxon>
        <taxon>Chitinimonas</taxon>
    </lineage>
</organism>
<keyword evidence="1" id="KW-0472">Membrane</keyword>
<feature type="domain" description="CAAX prenyl protease 2/Lysostaphin resistance protein A-like" evidence="2">
    <location>
        <begin position="177"/>
        <end position="268"/>
    </location>
</feature>
<proteinExistence type="predicted"/>
<feature type="transmembrane region" description="Helical" evidence="1">
    <location>
        <begin position="143"/>
        <end position="167"/>
    </location>
</feature>
<name>A0A516SLC8_9NEIS</name>
<dbReference type="GO" id="GO:0006508">
    <property type="term" value="P:proteolysis"/>
    <property type="evidence" value="ECO:0007669"/>
    <property type="project" value="UniProtKB-KW"/>
</dbReference>
<gene>
    <name evidence="3" type="ORF">FNU76_22860</name>
</gene>
<keyword evidence="3" id="KW-0645">Protease</keyword>
<feature type="transmembrane region" description="Helical" evidence="1">
    <location>
        <begin position="210"/>
        <end position="227"/>
    </location>
</feature>
<dbReference type="KEGG" id="cari:FNU76_22860"/>
<dbReference type="Proteomes" id="UP000317550">
    <property type="component" value="Chromosome"/>
</dbReference>
<accession>A0A516SLC8</accession>
<reference evidence="4" key="1">
    <citation type="submission" date="2019-07" db="EMBL/GenBank/DDBJ databases">
        <title>Chitinimonas sp. nov., isolated from Ny-Alesund, arctica soil.</title>
        <authorList>
            <person name="Xu Q."/>
            <person name="Peng F."/>
        </authorList>
    </citation>
    <scope>NUCLEOTIDE SEQUENCE [LARGE SCALE GENOMIC DNA]</scope>
    <source>
        <strain evidence="4">R3-44</strain>
    </source>
</reference>
<protein>
    <submittedName>
        <fullName evidence="3">CPBP family intramembrane metalloprotease</fullName>
    </submittedName>
</protein>
<evidence type="ECO:0000259" key="2">
    <source>
        <dbReference type="Pfam" id="PF02517"/>
    </source>
</evidence>
<dbReference type="InterPro" id="IPR003675">
    <property type="entry name" value="Rce1/LyrA-like_dom"/>
</dbReference>
<evidence type="ECO:0000313" key="4">
    <source>
        <dbReference type="Proteomes" id="UP000317550"/>
    </source>
</evidence>
<dbReference type="GO" id="GO:0004175">
    <property type="term" value="F:endopeptidase activity"/>
    <property type="evidence" value="ECO:0007669"/>
    <property type="project" value="UniProtKB-ARBA"/>
</dbReference>
<dbReference type="GO" id="GO:0008237">
    <property type="term" value="F:metallopeptidase activity"/>
    <property type="evidence" value="ECO:0007669"/>
    <property type="project" value="UniProtKB-KW"/>
</dbReference>
<dbReference type="GO" id="GO:0080120">
    <property type="term" value="P:CAAX-box protein maturation"/>
    <property type="evidence" value="ECO:0007669"/>
    <property type="project" value="UniProtKB-ARBA"/>
</dbReference>